<keyword evidence="3" id="KW-0808">Transferase</keyword>
<keyword evidence="1" id="KW-0460">Magnesium</keyword>
<evidence type="ECO:0000256" key="1">
    <source>
        <dbReference type="PIRSR" id="PIRSR605493-1"/>
    </source>
</evidence>
<dbReference type="PANTHER" id="PTHR33254:SF16">
    <property type="entry name" value="BLR3842 PROTEIN"/>
    <property type="match status" value="1"/>
</dbReference>
<dbReference type="KEGG" id="maqu:Maq22A_c26065"/>
<protein>
    <submittedName>
        <fullName evidence="3">Dimethylmenaquinone methyltransferase</fullName>
    </submittedName>
</protein>
<feature type="binding site" evidence="1">
    <location>
        <position position="146"/>
    </location>
    <ligand>
        <name>Mg(2+)</name>
        <dbReference type="ChEBI" id="CHEBI:18420"/>
    </ligand>
</feature>
<organism evidence="3 4">
    <name type="scientific">Methylobacterium aquaticum</name>
    <dbReference type="NCBI Taxonomy" id="270351"/>
    <lineage>
        <taxon>Bacteria</taxon>
        <taxon>Pseudomonadati</taxon>
        <taxon>Pseudomonadota</taxon>
        <taxon>Alphaproteobacteria</taxon>
        <taxon>Hyphomicrobiales</taxon>
        <taxon>Methylobacteriaceae</taxon>
        <taxon>Methylobacterium</taxon>
    </lineage>
</organism>
<dbReference type="GO" id="GO:0046872">
    <property type="term" value="F:metal ion binding"/>
    <property type="evidence" value="ECO:0007669"/>
    <property type="project" value="UniProtKB-KW"/>
</dbReference>
<dbReference type="CDD" id="cd16841">
    <property type="entry name" value="RraA_family"/>
    <property type="match status" value="1"/>
</dbReference>
<name>A0A0C6F5Q5_9HYPH</name>
<dbReference type="AlphaFoldDB" id="A0A0C6F5Q5"/>
<dbReference type="Proteomes" id="UP000061432">
    <property type="component" value="Chromosome"/>
</dbReference>
<dbReference type="Gene3D" id="3.50.30.40">
    <property type="entry name" value="Ribonuclease E inhibitor RraA/RraA-like"/>
    <property type="match status" value="1"/>
</dbReference>
<dbReference type="GO" id="GO:0008168">
    <property type="term" value="F:methyltransferase activity"/>
    <property type="evidence" value="ECO:0007669"/>
    <property type="project" value="UniProtKB-KW"/>
</dbReference>
<dbReference type="EMBL" id="AP014704">
    <property type="protein sequence ID" value="BAQ48086.1"/>
    <property type="molecule type" value="Genomic_DNA"/>
</dbReference>
<keyword evidence="3" id="KW-0489">Methyltransferase</keyword>
<sequence length="256" mass="26850">MAASRRIGYVSTRPSPHAPEGPMPLDKTLLDALQAVTTATLTTVLLKKGIRRCWMRGPMPRFAAGQRIVGPAFTLRFVPAREDLATPESWSSPTSTRAAIEAMPEGCIAVVDAMGVQDAGIFGDILCARMKKRGVAALITDGVVRDGEGVEGTGLPVWCSGVAAPASVSGLTFVGWGEPVGCGGVAVYPDDIVVADGDGAVLIPAALAEEVALAAVEQERLELWIMREVDKGLPLPGLYPPNAETRARYEAETGKA</sequence>
<evidence type="ECO:0000313" key="3">
    <source>
        <dbReference type="EMBL" id="BAQ48086.1"/>
    </source>
</evidence>
<feature type="region of interest" description="Disordered" evidence="2">
    <location>
        <begin position="1"/>
        <end position="23"/>
    </location>
</feature>
<gene>
    <name evidence="3" type="primary">menG</name>
    <name evidence="3" type="ORF">Maq22A_c26065</name>
</gene>
<reference evidence="3 4" key="1">
    <citation type="journal article" date="2015" name="Genome Announc.">
        <title>Complete Genome Sequence of Methylobacterium aquaticum Strain 22A, Isolated from Racomitrium japonicum Moss.</title>
        <authorList>
            <person name="Tani A."/>
            <person name="Ogura Y."/>
            <person name="Hayashi T."/>
            <person name="Kimbara K."/>
        </authorList>
    </citation>
    <scope>NUCLEOTIDE SEQUENCE [LARGE SCALE GENOMIC DNA]</scope>
    <source>
        <strain evidence="3 4">MA-22A</strain>
    </source>
</reference>
<proteinExistence type="predicted"/>
<keyword evidence="1" id="KW-0479">Metal-binding</keyword>
<accession>A0A0C6F5Q5</accession>
<dbReference type="NCBIfam" id="NF006093">
    <property type="entry name" value="PRK08245.1"/>
    <property type="match status" value="1"/>
</dbReference>
<feature type="binding site" evidence="1">
    <location>
        <position position="145"/>
    </location>
    <ligand>
        <name>substrate</name>
    </ligand>
</feature>
<dbReference type="SUPFAM" id="SSF89562">
    <property type="entry name" value="RraA-like"/>
    <property type="match status" value="1"/>
</dbReference>
<dbReference type="STRING" id="270351.Maq22A_c26065"/>
<dbReference type="GO" id="GO:0032259">
    <property type="term" value="P:methylation"/>
    <property type="evidence" value="ECO:0007669"/>
    <property type="project" value="UniProtKB-KW"/>
</dbReference>
<evidence type="ECO:0000256" key="2">
    <source>
        <dbReference type="SAM" id="MobiDB-lite"/>
    </source>
</evidence>
<comment type="cofactor">
    <cofactor evidence="1">
        <name>Mg(2+)</name>
        <dbReference type="ChEBI" id="CHEBI:18420"/>
    </cofactor>
</comment>
<dbReference type="PATRIC" id="fig|270351.10.peg.5001"/>
<feature type="binding site" evidence="1">
    <location>
        <begin position="123"/>
        <end position="126"/>
    </location>
    <ligand>
        <name>substrate</name>
    </ligand>
</feature>
<dbReference type="PANTHER" id="PTHR33254">
    <property type="entry name" value="4-HYDROXY-4-METHYL-2-OXOGLUTARATE ALDOLASE 3-RELATED"/>
    <property type="match status" value="1"/>
</dbReference>
<evidence type="ECO:0000313" key="4">
    <source>
        <dbReference type="Proteomes" id="UP000061432"/>
    </source>
</evidence>
<dbReference type="Pfam" id="PF03737">
    <property type="entry name" value="RraA-like"/>
    <property type="match status" value="1"/>
</dbReference>
<dbReference type="InterPro" id="IPR036704">
    <property type="entry name" value="RraA/RraA-like_sf"/>
</dbReference>
<reference evidence="4" key="2">
    <citation type="submission" date="2015-01" db="EMBL/GenBank/DDBJ databases">
        <title>Complete genome sequence of Methylobacterium aquaticum strain 22A.</title>
        <authorList>
            <person name="Tani A."/>
            <person name="Ogura Y."/>
            <person name="Hayashi T."/>
        </authorList>
    </citation>
    <scope>NUCLEOTIDE SEQUENCE [LARGE SCALE GENOMIC DNA]</scope>
    <source>
        <strain evidence="4">MA-22A</strain>
    </source>
</reference>
<dbReference type="InterPro" id="IPR005493">
    <property type="entry name" value="RraA/RraA-like"/>
</dbReference>